<evidence type="ECO:0000256" key="3">
    <source>
        <dbReference type="ARBA" id="ARBA00023157"/>
    </source>
</evidence>
<dbReference type="OrthoDB" id="268594at2759"/>
<dbReference type="GO" id="GO:0033617">
    <property type="term" value="P:mitochondrial respiratory chain complex IV assembly"/>
    <property type="evidence" value="ECO:0007669"/>
    <property type="project" value="TreeGrafter"/>
</dbReference>
<organism evidence="7 8">
    <name type="scientific">Penicillium chermesinum</name>
    <dbReference type="NCBI Taxonomy" id="63820"/>
    <lineage>
        <taxon>Eukaryota</taxon>
        <taxon>Fungi</taxon>
        <taxon>Dikarya</taxon>
        <taxon>Ascomycota</taxon>
        <taxon>Pezizomycotina</taxon>
        <taxon>Eurotiomycetes</taxon>
        <taxon>Eurotiomycetidae</taxon>
        <taxon>Eurotiales</taxon>
        <taxon>Aspergillaceae</taxon>
        <taxon>Penicillium</taxon>
    </lineage>
</organism>
<dbReference type="AlphaFoldDB" id="A0A9W9PNH5"/>
<dbReference type="EMBL" id="JAPQKS010000001">
    <property type="protein sequence ID" value="KAJ5249069.1"/>
    <property type="molecule type" value="Genomic_DNA"/>
</dbReference>
<comment type="caution">
    <text evidence="7">The sequence shown here is derived from an EMBL/GenBank/DDBJ whole genome shotgun (WGS) entry which is preliminary data.</text>
</comment>
<name>A0A9W9PNH5_9EURO</name>
<comment type="similarity">
    <text evidence="5">Belongs to the COX19 family.</text>
</comment>
<dbReference type="PANTHER" id="PTHR21107">
    <property type="entry name" value="CYTOCHROME C OXIDASE ASSEMBLY PROTEIN COX19"/>
    <property type="match status" value="1"/>
</dbReference>
<dbReference type="Proteomes" id="UP001150941">
    <property type="component" value="Unassembled WGS sequence"/>
</dbReference>
<dbReference type="RefSeq" id="XP_058335848.1">
    <property type="nucleotide sequence ID" value="XM_058469817.1"/>
</dbReference>
<comment type="function">
    <text evidence="4">Required for the assembly of mitochondrial cytochrome c oxidase.</text>
</comment>
<accession>A0A9W9PNH5</accession>
<sequence length="148" mass="16611">MSFGAPGGGSVNYKPTPSMTRGLTFSTLDQSAEAFLSTTKVWQSDVLESSGDADEYLHWQERKWLMDLWNLGECKHIISGYLKCIKLNRGTNDEACRKLAKDYLACRMDKNLMAPDNFQNLGLVFKEDQPNDTSTSAASEKSDQDRKT</sequence>
<feature type="region of interest" description="Disordered" evidence="6">
    <location>
        <begin position="127"/>
        <end position="148"/>
    </location>
</feature>
<keyword evidence="3" id="KW-1015">Disulfide bond</keyword>
<reference evidence="7" key="1">
    <citation type="submission" date="2022-11" db="EMBL/GenBank/DDBJ databases">
        <authorList>
            <person name="Petersen C."/>
        </authorList>
    </citation>
    <scope>NUCLEOTIDE SEQUENCE</scope>
    <source>
        <strain evidence="7">IBT 19713</strain>
    </source>
</reference>
<evidence type="ECO:0000313" key="8">
    <source>
        <dbReference type="Proteomes" id="UP001150941"/>
    </source>
</evidence>
<proteinExistence type="inferred from homology"/>
<evidence type="ECO:0000256" key="4">
    <source>
        <dbReference type="ARBA" id="ARBA00037279"/>
    </source>
</evidence>
<evidence type="ECO:0000256" key="2">
    <source>
        <dbReference type="ARBA" id="ARBA00022490"/>
    </source>
</evidence>
<comment type="subcellular location">
    <subcellularLocation>
        <location evidence="1">Cytoplasm</location>
    </subcellularLocation>
</comment>
<evidence type="ECO:0000256" key="1">
    <source>
        <dbReference type="ARBA" id="ARBA00004496"/>
    </source>
</evidence>
<evidence type="ECO:0000256" key="6">
    <source>
        <dbReference type="SAM" id="MobiDB-lite"/>
    </source>
</evidence>
<protein>
    <submittedName>
        <fullName evidence="7">Cytochrome c oxidase assembly protein COX19</fullName>
    </submittedName>
</protein>
<evidence type="ECO:0000256" key="5">
    <source>
        <dbReference type="ARBA" id="ARBA00038223"/>
    </source>
</evidence>
<reference evidence="7" key="2">
    <citation type="journal article" date="2023" name="IMA Fungus">
        <title>Comparative genomic study of the Penicillium genus elucidates a diverse pangenome and 15 lateral gene transfer events.</title>
        <authorList>
            <person name="Petersen C."/>
            <person name="Sorensen T."/>
            <person name="Nielsen M.R."/>
            <person name="Sondergaard T.E."/>
            <person name="Sorensen J.L."/>
            <person name="Fitzpatrick D.A."/>
            <person name="Frisvad J.C."/>
            <person name="Nielsen K.L."/>
        </authorList>
    </citation>
    <scope>NUCLEOTIDE SEQUENCE</scope>
    <source>
        <strain evidence="7">IBT 19713</strain>
    </source>
</reference>
<keyword evidence="8" id="KW-1185">Reference proteome</keyword>
<dbReference type="InterPro" id="IPR051383">
    <property type="entry name" value="COX19"/>
</dbReference>
<dbReference type="PANTHER" id="PTHR21107:SF2">
    <property type="entry name" value="CYTOCHROME C OXIDASE ASSEMBLY PROTEIN COX19"/>
    <property type="match status" value="1"/>
</dbReference>
<dbReference type="GO" id="GO:0005758">
    <property type="term" value="C:mitochondrial intermembrane space"/>
    <property type="evidence" value="ECO:0007669"/>
    <property type="project" value="TreeGrafter"/>
</dbReference>
<evidence type="ECO:0000313" key="7">
    <source>
        <dbReference type="EMBL" id="KAJ5249069.1"/>
    </source>
</evidence>
<dbReference type="PROSITE" id="PS51808">
    <property type="entry name" value="CHCH"/>
    <property type="match status" value="1"/>
</dbReference>
<keyword evidence="2" id="KW-0963">Cytoplasm</keyword>
<dbReference type="GeneID" id="83197120"/>
<gene>
    <name evidence="7" type="ORF">N7468_000520</name>
</gene>